<reference evidence="1 2" key="1">
    <citation type="submission" date="2018-11" db="EMBL/GenBank/DDBJ databases">
        <authorList>
            <consortium name="Pathogen Informatics"/>
        </authorList>
    </citation>
    <scope>NUCLEOTIDE SEQUENCE [LARGE SCALE GENOMIC DNA]</scope>
</reference>
<gene>
    <name evidence="1" type="ORF">SVUK_LOCUS12367</name>
</gene>
<protein>
    <submittedName>
        <fullName evidence="1">Uncharacterized protein</fullName>
    </submittedName>
</protein>
<dbReference type="Proteomes" id="UP000270094">
    <property type="component" value="Unassembled WGS sequence"/>
</dbReference>
<dbReference type="EMBL" id="UYYB01099042">
    <property type="protein sequence ID" value="VDM77369.1"/>
    <property type="molecule type" value="Genomic_DNA"/>
</dbReference>
<organism evidence="1 2">
    <name type="scientific">Strongylus vulgaris</name>
    <name type="common">Blood worm</name>
    <dbReference type="NCBI Taxonomy" id="40348"/>
    <lineage>
        <taxon>Eukaryota</taxon>
        <taxon>Metazoa</taxon>
        <taxon>Ecdysozoa</taxon>
        <taxon>Nematoda</taxon>
        <taxon>Chromadorea</taxon>
        <taxon>Rhabditida</taxon>
        <taxon>Rhabditina</taxon>
        <taxon>Rhabditomorpha</taxon>
        <taxon>Strongyloidea</taxon>
        <taxon>Strongylidae</taxon>
        <taxon>Strongylus</taxon>
    </lineage>
</organism>
<keyword evidence="2" id="KW-1185">Reference proteome</keyword>
<dbReference type="AlphaFoldDB" id="A0A3P7JBJ2"/>
<evidence type="ECO:0000313" key="1">
    <source>
        <dbReference type="EMBL" id="VDM77369.1"/>
    </source>
</evidence>
<accession>A0A3P7JBJ2</accession>
<proteinExistence type="predicted"/>
<evidence type="ECO:0000313" key="2">
    <source>
        <dbReference type="Proteomes" id="UP000270094"/>
    </source>
</evidence>
<sequence>MGCSTVGAAAGIQQPFKNLCMKISADKFYWRTKNKTILPGQLALARRQFVLEELVEPAAVESGSFGQLVDQLRLSVLVAVSKVGVGPLAMAGLLAEAASPAEAVSQAEVVPLAGAVLLAEEAPAEVAPLAVVLRQQEVLVEKLPAVG</sequence>
<name>A0A3P7JBJ2_STRVU</name>